<keyword evidence="1" id="KW-0547">Nucleotide-binding</keyword>
<dbReference type="Gene3D" id="1.10.510.10">
    <property type="entry name" value="Transferase(Phosphotransferase) domain 1"/>
    <property type="match status" value="1"/>
</dbReference>
<dbReference type="PROSITE" id="PS00108">
    <property type="entry name" value="PROTEIN_KINASE_ST"/>
    <property type="match status" value="1"/>
</dbReference>
<name>A0A813EC81_POLGL</name>
<dbReference type="SUPFAM" id="SSF56112">
    <property type="entry name" value="Protein kinase-like (PK-like)"/>
    <property type="match status" value="1"/>
</dbReference>
<dbReference type="InterPro" id="IPR011009">
    <property type="entry name" value="Kinase-like_dom_sf"/>
</dbReference>
<evidence type="ECO:0000259" key="3">
    <source>
        <dbReference type="PROSITE" id="PS50011"/>
    </source>
</evidence>
<evidence type="ECO:0000313" key="4">
    <source>
        <dbReference type="EMBL" id="CAE8596249.1"/>
    </source>
</evidence>
<protein>
    <recommendedName>
        <fullName evidence="3">Protein kinase domain-containing protein</fullName>
    </recommendedName>
</protein>
<evidence type="ECO:0000256" key="2">
    <source>
        <dbReference type="ARBA" id="ARBA00022840"/>
    </source>
</evidence>
<dbReference type="Proteomes" id="UP000654075">
    <property type="component" value="Unassembled WGS sequence"/>
</dbReference>
<dbReference type="GO" id="GO:0005524">
    <property type="term" value="F:ATP binding"/>
    <property type="evidence" value="ECO:0007669"/>
    <property type="project" value="UniProtKB-KW"/>
</dbReference>
<dbReference type="SMART" id="SM00220">
    <property type="entry name" value="S_TKc"/>
    <property type="match status" value="1"/>
</dbReference>
<dbReference type="EMBL" id="CAJNNV010008435">
    <property type="protein sequence ID" value="CAE8596249.1"/>
    <property type="molecule type" value="Genomic_DNA"/>
</dbReference>
<dbReference type="InterPro" id="IPR000719">
    <property type="entry name" value="Prot_kinase_dom"/>
</dbReference>
<dbReference type="GO" id="GO:0004674">
    <property type="term" value="F:protein serine/threonine kinase activity"/>
    <property type="evidence" value="ECO:0007669"/>
    <property type="project" value="TreeGrafter"/>
</dbReference>
<dbReference type="Pfam" id="PF00069">
    <property type="entry name" value="Pkinase"/>
    <property type="match status" value="2"/>
</dbReference>
<evidence type="ECO:0000313" key="5">
    <source>
        <dbReference type="Proteomes" id="UP000654075"/>
    </source>
</evidence>
<organism evidence="4 5">
    <name type="scientific">Polarella glacialis</name>
    <name type="common">Dinoflagellate</name>
    <dbReference type="NCBI Taxonomy" id="89957"/>
    <lineage>
        <taxon>Eukaryota</taxon>
        <taxon>Sar</taxon>
        <taxon>Alveolata</taxon>
        <taxon>Dinophyceae</taxon>
        <taxon>Suessiales</taxon>
        <taxon>Suessiaceae</taxon>
        <taxon>Polarella</taxon>
    </lineage>
</organism>
<dbReference type="PANTHER" id="PTHR24346:SF77">
    <property type="entry name" value="SERINE THREONINE PROTEIN KINASE"/>
    <property type="match status" value="1"/>
</dbReference>
<dbReference type="OrthoDB" id="68483at2759"/>
<accession>A0A813EC81</accession>
<dbReference type="GO" id="GO:0005737">
    <property type="term" value="C:cytoplasm"/>
    <property type="evidence" value="ECO:0007669"/>
    <property type="project" value="TreeGrafter"/>
</dbReference>
<sequence>MVRFTTSARRVKDPATGAKSVNQYRILEQIGMGTYCKVKWALDDEGRRFAVKSFSRCVLQNKMVSHFDAEGASTVPLKERIDEELRILSELSHKNVLNLEEVIDDPEHDWLYGIFEGMPGRQLMDWKQDCLAYSAGSDESGAVRRSWGDAVQAEGLEPGQFEVIAFQEVLARYLFGQLLEGLAYIHEQGIIHKDLKPDNLLLTIPVPSSDSRFVRLLDIEGWPQLASRGDAKAGEAAAGATFLEMLRRVGMVAKIGDFNSAVVCPPPDFEIYDAEGTQQFTPPECFLGSSKGVKGKPRDIWSMGCVLFIMLYGRCPFWEKENIVLQCKIMQGDLVLPKGGPAISNEVQEFIRVLMSNEAALRPTATAALQNAWQTIGRYAL</sequence>
<reference evidence="4" key="1">
    <citation type="submission" date="2021-02" db="EMBL/GenBank/DDBJ databases">
        <authorList>
            <person name="Dougan E. K."/>
            <person name="Rhodes N."/>
            <person name="Thang M."/>
            <person name="Chan C."/>
        </authorList>
    </citation>
    <scope>NUCLEOTIDE SEQUENCE</scope>
</reference>
<dbReference type="InterPro" id="IPR008271">
    <property type="entry name" value="Ser/Thr_kinase_AS"/>
</dbReference>
<dbReference type="PANTHER" id="PTHR24346">
    <property type="entry name" value="MAP/MICROTUBULE AFFINITY-REGULATING KINASE"/>
    <property type="match status" value="1"/>
</dbReference>
<dbReference type="GO" id="GO:0035556">
    <property type="term" value="P:intracellular signal transduction"/>
    <property type="evidence" value="ECO:0007669"/>
    <property type="project" value="TreeGrafter"/>
</dbReference>
<comment type="caution">
    <text evidence="4">The sequence shown here is derived from an EMBL/GenBank/DDBJ whole genome shotgun (WGS) entry which is preliminary data.</text>
</comment>
<gene>
    <name evidence="4" type="ORF">PGLA1383_LOCUS14714</name>
</gene>
<keyword evidence="2" id="KW-0067">ATP-binding</keyword>
<dbReference type="AlphaFoldDB" id="A0A813EC81"/>
<keyword evidence="5" id="KW-1185">Reference proteome</keyword>
<evidence type="ECO:0000256" key="1">
    <source>
        <dbReference type="ARBA" id="ARBA00022741"/>
    </source>
</evidence>
<feature type="domain" description="Protein kinase" evidence="3">
    <location>
        <begin position="24"/>
        <end position="374"/>
    </location>
</feature>
<proteinExistence type="predicted"/>
<dbReference type="OMA" id="STHAIKC"/>
<dbReference type="PROSITE" id="PS50011">
    <property type="entry name" value="PROTEIN_KINASE_DOM"/>
    <property type="match status" value="1"/>
</dbReference>
<dbReference type="Gene3D" id="3.30.200.20">
    <property type="entry name" value="Phosphorylase Kinase, domain 1"/>
    <property type="match status" value="1"/>
</dbReference>